<sequence>MRTNIVLVIVFISLILWVPASIWINIQDEKEINERENLLHTLARAQANSENLRHLKANSKDGVSSVESGEISESSNRVSSSKSFELPVVVDVTKLHICVVTFYQVIGSGPFCDPFSV</sequence>
<keyword evidence="4" id="KW-1185">Reference proteome</keyword>
<evidence type="ECO:0000313" key="3">
    <source>
        <dbReference type="EMBL" id="GFO12959.1"/>
    </source>
</evidence>
<dbReference type="EMBL" id="BLXT01004479">
    <property type="protein sequence ID" value="GFO12959.1"/>
    <property type="molecule type" value="Genomic_DNA"/>
</dbReference>
<gene>
    <name evidence="3" type="ORF">PoB_003946400</name>
</gene>
<feature type="chain" id="PRO_5043808594" evidence="2">
    <location>
        <begin position="21"/>
        <end position="117"/>
    </location>
</feature>
<feature type="compositionally biased region" description="Low complexity" evidence="1">
    <location>
        <begin position="62"/>
        <end position="75"/>
    </location>
</feature>
<name>A0AAV4B3M4_9GAST</name>
<reference evidence="3 4" key="1">
    <citation type="journal article" date="2021" name="Elife">
        <title>Chloroplast acquisition without the gene transfer in kleptoplastic sea slugs, Plakobranchus ocellatus.</title>
        <authorList>
            <person name="Maeda T."/>
            <person name="Takahashi S."/>
            <person name="Yoshida T."/>
            <person name="Shimamura S."/>
            <person name="Takaki Y."/>
            <person name="Nagai Y."/>
            <person name="Toyoda A."/>
            <person name="Suzuki Y."/>
            <person name="Arimoto A."/>
            <person name="Ishii H."/>
            <person name="Satoh N."/>
            <person name="Nishiyama T."/>
            <person name="Hasebe M."/>
            <person name="Maruyama T."/>
            <person name="Minagawa J."/>
            <person name="Obokata J."/>
            <person name="Shigenobu S."/>
        </authorList>
    </citation>
    <scope>NUCLEOTIDE SEQUENCE [LARGE SCALE GENOMIC DNA]</scope>
</reference>
<organism evidence="3 4">
    <name type="scientific">Plakobranchus ocellatus</name>
    <dbReference type="NCBI Taxonomy" id="259542"/>
    <lineage>
        <taxon>Eukaryota</taxon>
        <taxon>Metazoa</taxon>
        <taxon>Spiralia</taxon>
        <taxon>Lophotrochozoa</taxon>
        <taxon>Mollusca</taxon>
        <taxon>Gastropoda</taxon>
        <taxon>Heterobranchia</taxon>
        <taxon>Euthyneura</taxon>
        <taxon>Panpulmonata</taxon>
        <taxon>Sacoglossa</taxon>
        <taxon>Placobranchoidea</taxon>
        <taxon>Plakobranchidae</taxon>
        <taxon>Plakobranchus</taxon>
    </lineage>
</organism>
<proteinExistence type="predicted"/>
<feature type="region of interest" description="Disordered" evidence="1">
    <location>
        <begin position="56"/>
        <end position="75"/>
    </location>
</feature>
<evidence type="ECO:0000313" key="4">
    <source>
        <dbReference type="Proteomes" id="UP000735302"/>
    </source>
</evidence>
<protein>
    <submittedName>
        <fullName evidence="3">Uncharacterized protein</fullName>
    </submittedName>
</protein>
<keyword evidence="2" id="KW-0732">Signal</keyword>
<evidence type="ECO:0000256" key="2">
    <source>
        <dbReference type="SAM" id="SignalP"/>
    </source>
</evidence>
<accession>A0AAV4B3M4</accession>
<dbReference type="AlphaFoldDB" id="A0AAV4B3M4"/>
<comment type="caution">
    <text evidence="3">The sequence shown here is derived from an EMBL/GenBank/DDBJ whole genome shotgun (WGS) entry which is preliminary data.</text>
</comment>
<evidence type="ECO:0000256" key="1">
    <source>
        <dbReference type="SAM" id="MobiDB-lite"/>
    </source>
</evidence>
<feature type="signal peptide" evidence="2">
    <location>
        <begin position="1"/>
        <end position="20"/>
    </location>
</feature>
<dbReference type="Proteomes" id="UP000735302">
    <property type="component" value="Unassembled WGS sequence"/>
</dbReference>